<feature type="domain" description="F-box protein At3g26010-like beta-propeller" evidence="2">
    <location>
        <begin position="100"/>
        <end position="391"/>
    </location>
</feature>
<dbReference type="InterPro" id="IPR056592">
    <property type="entry name" value="Beta-prop_At3g26010-like"/>
</dbReference>
<evidence type="ECO:0000313" key="4">
    <source>
        <dbReference type="Proteomes" id="UP001154282"/>
    </source>
</evidence>
<evidence type="ECO:0000259" key="2">
    <source>
        <dbReference type="Pfam" id="PF24750"/>
    </source>
</evidence>
<protein>
    <recommendedName>
        <fullName evidence="5">F-box domain-containing protein</fullName>
    </recommendedName>
</protein>
<evidence type="ECO:0008006" key="5">
    <source>
        <dbReference type="Google" id="ProtNLM"/>
    </source>
</evidence>
<dbReference type="Pfam" id="PF24750">
    <property type="entry name" value="b-prop_At3g26010-like"/>
    <property type="match status" value="1"/>
</dbReference>
<dbReference type="Gene3D" id="1.20.1280.50">
    <property type="match status" value="1"/>
</dbReference>
<dbReference type="PANTHER" id="PTHR35546">
    <property type="entry name" value="F-BOX PROTEIN INTERACTION DOMAIN PROTEIN-RELATED"/>
    <property type="match status" value="1"/>
</dbReference>
<keyword evidence="4" id="KW-1185">Reference proteome</keyword>
<dbReference type="InterPro" id="IPR055290">
    <property type="entry name" value="At3g26010-like"/>
</dbReference>
<dbReference type="Pfam" id="PF12937">
    <property type="entry name" value="F-box-like"/>
    <property type="match status" value="1"/>
</dbReference>
<gene>
    <name evidence="3" type="ORF">LITE_LOCUS44175</name>
</gene>
<evidence type="ECO:0000259" key="1">
    <source>
        <dbReference type="Pfam" id="PF12937"/>
    </source>
</evidence>
<dbReference type="PANTHER" id="PTHR35546:SF128">
    <property type="entry name" value="F-BOX ASSOCIATED DOMAIN-CONTAINING PROTEIN"/>
    <property type="match status" value="1"/>
</dbReference>
<comment type="caution">
    <text evidence="3">The sequence shown here is derived from an EMBL/GenBank/DDBJ whole genome shotgun (WGS) entry which is preliminary data.</text>
</comment>
<dbReference type="InterPro" id="IPR036047">
    <property type="entry name" value="F-box-like_dom_sf"/>
</dbReference>
<dbReference type="SUPFAM" id="SSF81383">
    <property type="entry name" value="F-box domain"/>
    <property type="match status" value="1"/>
</dbReference>
<name>A0AAV0QS41_9ROSI</name>
<organism evidence="3 4">
    <name type="scientific">Linum tenue</name>
    <dbReference type="NCBI Taxonomy" id="586396"/>
    <lineage>
        <taxon>Eukaryota</taxon>
        <taxon>Viridiplantae</taxon>
        <taxon>Streptophyta</taxon>
        <taxon>Embryophyta</taxon>
        <taxon>Tracheophyta</taxon>
        <taxon>Spermatophyta</taxon>
        <taxon>Magnoliopsida</taxon>
        <taxon>eudicotyledons</taxon>
        <taxon>Gunneridae</taxon>
        <taxon>Pentapetalae</taxon>
        <taxon>rosids</taxon>
        <taxon>fabids</taxon>
        <taxon>Malpighiales</taxon>
        <taxon>Linaceae</taxon>
        <taxon>Linum</taxon>
    </lineage>
</organism>
<dbReference type="AlphaFoldDB" id="A0AAV0QS41"/>
<accession>A0AAV0QS41</accession>
<feature type="domain" description="F-box" evidence="1">
    <location>
        <begin position="27"/>
        <end position="66"/>
    </location>
</feature>
<evidence type="ECO:0000313" key="3">
    <source>
        <dbReference type="EMBL" id="CAI0546958.1"/>
    </source>
</evidence>
<dbReference type="Proteomes" id="UP001154282">
    <property type="component" value="Unassembled WGS sequence"/>
</dbReference>
<dbReference type="InterPro" id="IPR001810">
    <property type="entry name" value="F-box_dom"/>
</dbReference>
<dbReference type="EMBL" id="CAMGYJ010000010">
    <property type="protein sequence ID" value="CAI0546958.1"/>
    <property type="molecule type" value="Genomic_DNA"/>
</dbReference>
<sequence>MATDNHSSKRLTASRPSSIISTLGDDDDLLVEILIRLPGPKSAFRCKSVCRRWNALISAPYFSRRFVSHHQSLSPAAAAAAADEFEHPVLTPSQVRPLISSFLPFPDGTEFEFSVLDSVNDLLLLGFWGKDPTEQELRRTHLVCNPFTKQWAALPLAPKMAAWPSRYRWIVKLLVREPLFDSSHVPCGFRVVRMYNPMRRGAAKVDVYMFCSRSGRWTKSVLRLEPDLRCWTNDDHHRRVVSTNGKLYWLNDKGGVVKWDPFCQLDYGFPILLEGCKLDSESTCYGPWVSEGAVHIVCRKSYSAVLSVWRLMEDEKGGGCWSQQYEALWPQPWSNNLRFEIAVGLHPRKSEIVFLLDYHLNYRKSTILSWNLRNGELEFVAHHNKEAQFFSSRDDKMFQPRFAFWPSLIASYEMLRNPYNGSYDCWLPSRGK</sequence>
<proteinExistence type="predicted"/>
<reference evidence="3" key="1">
    <citation type="submission" date="2022-08" db="EMBL/GenBank/DDBJ databases">
        <authorList>
            <person name="Gutierrez-Valencia J."/>
        </authorList>
    </citation>
    <scope>NUCLEOTIDE SEQUENCE</scope>
</reference>
<dbReference type="CDD" id="cd22157">
    <property type="entry name" value="F-box_AtFBW1-like"/>
    <property type="match status" value="1"/>
</dbReference>